<protein>
    <submittedName>
        <fullName evidence="2">Uncharacterized protein</fullName>
    </submittedName>
</protein>
<keyword evidence="3" id="KW-1185">Reference proteome</keyword>
<dbReference type="Proteomes" id="UP000822688">
    <property type="component" value="Chromosome 8"/>
</dbReference>
<dbReference type="AlphaFoldDB" id="A0A8T0GVT5"/>
<comment type="caution">
    <text evidence="2">The sequence shown here is derived from an EMBL/GenBank/DDBJ whole genome shotgun (WGS) entry which is preliminary data.</text>
</comment>
<keyword evidence="1" id="KW-0732">Signal</keyword>
<dbReference type="EMBL" id="CM026429">
    <property type="protein sequence ID" value="KAG0563776.1"/>
    <property type="molecule type" value="Genomic_DNA"/>
</dbReference>
<evidence type="ECO:0000313" key="3">
    <source>
        <dbReference type="Proteomes" id="UP000822688"/>
    </source>
</evidence>
<organism evidence="2 3">
    <name type="scientific">Ceratodon purpureus</name>
    <name type="common">Fire moss</name>
    <name type="synonym">Dicranum purpureum</name>
    <dbReference type="NCBI Taxonomy" id="3225"/>
    <lineage>
        <taxon>Eukaryota</taxon>
        <taxon>Viridiplantae</taxon>
        <taxon>Streptophyta</taxon>
        <taxon>Embryophyta</taxon>
        <taxon>Bryophyta</taxon>
        <taxon>Bryophytina</taxon>
        <taxon>Bryopsida</taxon>
        <taxon>Dicranidae</taxon>
        <taxon>Pseudoditrichales</taxon>
        <taxon>Ditrichaceae</taxon>
        <taxon>Ceratodon</taxon>
    </lineage>
</organism>
<feature type="signal peptide" evidence="1">
    <location>
        <begin position="1"/>
        <end position="17"/>
    </location>
</feature>
<name>A0A8T0GVT5_CERPU</name>
<accession>A0A8T0GVT5</accession>
<evidence type="ECO:0000313" key="2">
    <source>
        <dbReference type="EMBL" id="KAG0563776.1"/>
    </source>
</evidence>
<reference evidence="2" key="1">
    <citation type="submission" date="2020-06" db="EMBL/GenBank/DDBJ databases">
        <title>WGS assembly of Ceratodon purpureus strain R40.</title>
        <authorList>
            <person name="Carey S.B."/>
            <person name="Jenkins J."/>
            <person name="Shu S."/>
            <person name="Lovell J.T."/>
            <person name="Sreedasyam A."/>
            <person name="Maumus F."/>
            <person name="Tiley G.P."/>
            <person name="Fernandez-Pozo N."/>
            <person name="Barry K."/>
            <person name="Chen C."/>
            <person name="Wang M."/>
            <person name="Lipzen A."/>
            <person name="Daum C."/>
            <person name="Saski C.A."/>
            <person name="Payton A.C."/>
            <person name="Mcbreen J.C."/>
            <person name="Conrad R.E."/>
            <person name="Kollar L.M."/>
            <person name="Olsson S."/>
            <person name="Huttunen S."/>
            <person name="Landis J.B."/>
            <person name="Wickett N.J."/>
            <person name="Johnson M.G."/>
            <person name="Rensing S.A."/>
            <person name="Grimwood J."/>
            <person name="Schmutz J."/>
            <person name="Mcdaniel S.F."/>
        </authorList>
    </citation>
    <scope>NUCLEOTIDE SEQUENCE</scope>
    <source>
        <strain evidence="2">R40</strain>
    </source>
</reference>
<gene>
    <name evidence="2" type="ORF">KC19_8G058100</name>
</gene>
<proteinExistence type="predicted"/>
<sequence length="54" mass="6059">MCYEIAIFIFCLQIVGRGDWCSNAVGQETLCSGLSKLNFGMMFLRQKTTGFKSN</sequence>
<feature type="chain" id="PRO_5035874137" evidence="1">
    <location>
        <begin position="18"/>
        <end position="54"/>
    </location>
</feature>
<evidence type="ECO:0000256" key="1">
    <source>
        <dbReference type="SAM" id="SignalP"/>
    </source>
</evidence>